<dbReference type="Gene3D" id="3.40.190.10">
    <property type="entry name" value="Periplasmic binding protein-like II"/>
    <property type="match status" value="2"/>
</dbReference>
<evidence type="ECO:0000256" key="4">
    <source>
        <dbReference type="ARBA" id="ARBA00023163"/>
    </source>
</evidence>
<evidence type="ECO:0000313" key="5">
    <source>
        <dbReference type="EMBL" id="VDN64890.1"/>
    </source>
</evidence>
<comment type="similarity">
    <text evidence="1">Belongs to the LysR transcriptional regulatory family.</text>
</comment>
<dbReference type="InterPro" id="IPR036390">
    <property type="entry name" value="WH_DNA-bd_sf"/>
</dbReference>
<reference evidence="5" key="1">
    <citation type="submission" date="2018-11" db="EMBL/GenBank/DDBJ databases">
        <authorList>
            <consortium name="Genoscope - CEA"/>
            <person name="William W."/>
        </authorList>
    </citation>
    <scope>NUCLEOTIDE SEQUENCE [LARGE SCALE GENOMIC DNA]</scope>
    <source>
        <strain evidence="5">T9AD</strain>
    </source>
</reference>
<dbReference type="GO" id="GO:0003700">
    <property type="term" value="F:DNA-binding transcription factor activity"/>
    <property type="evidence" value="ECO:0007669"/>
    <property type="project" value="InterPro"/>
</dbReference>
<gene>
    <name evidence="5" type="ORF">POT9AD_3915</name>
</gene>
<keyword evidence="4" id="KW-0804">Transcription</keyword>
<keyword evidence="3 5" id="KW-0238">DNA-binding</keyword>
<name>A0A653B914_ECTOL</name>
<dbReference type="GO" id="GO:0003677">
    <property type="term" value="F:DNA binding"/>
    <property type="evidence" value="ECO:0007669"/>
    <property type="project" value="UniProtKB-KW"/>
</dbReference>
<protein>
    <submittedName>
        <fullName evidence="5">DNA-binding transcriptional regulator, LysR family</fullName>
    </submittedName>
</protein>
<organism evidence="5">
    <name type="scientific">Ectopseudomonas oleovorans</name>
    <name type="common">Pseudomonas oleovorans</name>
    <dbReference type="NCBI Taxonomy" id="301"/>
    <lineage>
        <taxon>Bacteria</taxon>
        <taxon>Pseudomonadati</taxon>
        <taxon>Pseudomonadota</taxon>
        <taxon>Gammaproteobacteria</taxon>
        <taxon>Pseudomonadales</taxon>
        <taxon>Pseudomonadaceae</taxon>
        <taxon>Ectopseudomonas</taxon>
    </lineage>
</organism>
<dbReference type="Pfam" id="PF03466">
    <property type="entry name" value="LysR_substrate"/>
    <property type="match status" value="1"/>
</dbReference>
<dbReference type="AlphaFoldDB" id="A0A653B914"/>
<dbReference type="PRINTS" id="PR00039">
    <property type="entry name" value="HTHLYSR"/>
</dbReference>
<dbReference type="InterPro" id="IPR036388">
    <property type="entry name" value="WH-like_DNA-bd_sf"/>
</dbReference>
<evidence type="ECO:0000256" key="2">
    <source>
        <dbReference type="ARBA" id="ARBA00023015"/>
    </source>
</evidence>
<dbReference type="InterPro" id="IPR000847">
    <property type="entry name" value="LysR_HTH_N"/>
</dbReference>
<proteinExistence type="inferred from homology"/>
<dbReference type="OrthoDB" id="5723059at2"/>
<accession>A0A653B914</accession>
<dbReference type="Pfam" id="PF00126">
    <property type="entry name" value="HTH_1"/>
    <property type="match status" value="1"/>
</dbReference>
<dbReference type="InterPro" id="IPR050176">
    <property type="entry name" value="LTTR"/>
</dbReference>
<dbReference type="Gene3D" id="1.10.10.10">
    <property type="entry name" value="Winged helix-like DNA-binding domain superfamily/Winged helix DNA-binding domain"/>
    <property type="match status" value="1"/>
</dbReference>
<dbReference type="FunFam" id="1.10.10.10:FF:000001">
    <property type="entry name" value="LysR family transcriptional regulator"/>
    <property type="match status" value="1"/>
</dbReference>
<dbReference type="SUPFAM" id="SSF46785">
    <property type="entry name" value="Winged helix' DNA-binding domain"/>
    <property type="match status" value="1"/>
</dbReference>
<sequence>MLDPVLLRSFLAVVQTGGFTRAAASLHLTQSTVSQQVRRLEEQIGAELLDRSGRYVVTTTEGERLLGYANRIVALMDEVLLALGQSAVEGEVRLGVPDDFAANSLTPYLADFADAHPGIRLEITSGLSHDVWRAFNAGELDLALIKQRAGSAKGLASWAEPLAWLDSRARPVLARNPVPLAVFPPNGLYRLEMTHALDAMGKPWRIAYVSSSLPGVSAAAEGGLGLTLLPRRLITAAHRELGAAEGFAAVAPVEVALHARNQLPGYARELAAALIEACEGIMQAPAGALSAS</sequence>
<evidence type="ECO:0000256" key="1">
    <source>
        <dbReference type="ARBA" id="ARBA00009437"/>
    </source>
</evidence>
<dbReference type="EMBL" id="LR130779">
    <property type="protein sequence ID" value="VDN64890.1"/>
    <property type="molecule type" value="Genomic_DNA"/>
</dbReference>
<dbReference type="PROSITE" id="PS50931">
    <property type="entry name" value="HTH_LYSR"/>
    <property type="match status" value="1"/>
</dbReference>
<evidence type="ECO:0000256" key="3">
    <source>
        <dbReference type="ARBA" id="ARBA00023125"/>
    </source>
</evidence>
<keyword evidence="2" id="KW-0805">Transcription regulation</keyword>
<dbReference type="PANTHER" id="PTHR30579">
    <property type="entry name" value="TRANSCRIPTIONAL REGULATOR"/>
    <property type="match status" value="1"/>
</dbReference>
<dbReference type="PANTHER" id="PTHR30579:SF7">
    <property type="entry name" value="HTH-TYPE TRANSCRIPTIONAL REGULATOR LRHA-RELATED"/>
    <property type="match status" value="1"/>
</dbReference>
<dbReference type="SUPFAM" id="SSF53850">
    <property type="entry name" value="Periplasmic binding protein-like II"/>
    <property type="match status" value="1"/>
</dbReference>
<dbReference type="InterPro" id="IPR005119">
    <property type="entry name" value="LysR_subst-bd"/>
</dbReference>